<keyword evidence="2" id="KW-1185">Reference proteome</keyword>
<gene>
    <name evidence="1" type="ORF">CLAFUR5_07545</name>
</gene>
<organism evidence="1 2">
    <name type="scientific">Passalora fulva</name>
    <name type="common">Tomato leaf mold</name>
    <name type="synonym">Cladosporium fulvum</name>
    <dbReference type="NCBI Taxonomy" id="5499"/>
    <lineage>
        <taxon>Eukaryota</taxon>
        <taxon>Fungi</taxon>
        <taxon>Dikarya</taxon>
        <taxon>Ascomycota</taxon>
        <taxon>Pezizomycotina</taxon>
        <taxon>Dothideomycetes</taxon>
        <taxon>Dothideomycetidae</taxon>
        <taxon>Mycosphaerellales</taxon>
        <taxon>Mycosphaerellaceae</taxon>
        <taxon>Fulvia</taxon>
    </lineage>
</organism>
<protein>
    <submittedName>
        <fullName evidence="1">Uncharacterized protein</fullName>
    </submittedName>
</protein>
<evidence type="ECO:0000313" key="1">
    <source>
        <dbReference type="EMBL" id="UJO18568.1"/>
    </source>
</evidence>
<reference evidence="1" key="1">
    <citation type="submission" date="2021-12" db="EMBL/GenBank/DDBJ databases">
        <authorList>
            <person name="Zaccaron A."/>
            <person name="Stergiopoulos I."/>
        </authorList>
    </citation>
    <scope>NUCLEOTIDE SEQUENCE</scope>
    <source>
        <strain evidence="1">Race5_Kim</strain>
    </source>
</reference>
<evidence type="ECO:0000313" key="2">
    <source>
        <dbReference type="Proteomes" id="UP000756132"/>
    </source>
</evidence>
<dbReference type="AlphaFoldDB" id="A0A9Q8P9W4"/>
<reference evidence="1" key="2">
    <citation type="journal article" date="2022" name="Microb. Genom.">
        <title>A chromosome-scale genome assembly of the tomato pathogen Cladosporium fulvum reveals a compartmentalized genome architecture and the presence of a dispensable chromosome.</title>
        <authorList>
            <person name="Zaccaron A.Z."/>
            <person name="Chen L.H."/>
            <person name="Samaras A."/>
            <person name="Stergiopoulos I."/>
        </authorList>
    </citation>
    <scope>NUCLEOTIDE SEQUENCE</scope>
    <source>
        <strain evidence="1">Race5_Kim</strain>
    </source>
</reference>
<name>A0A9Q8P9W4_PASFU</name>
<dbReference type="EMBL" id="CP090168">
    <property type="protein sequence ID" value="UJO18568.1"/>
    <property type="molecule type" value="Genomic_DNA"/>
</dbReference>
<dbReference type="GeneID" id="71987423"/>
<dbReference type="RefSeq" id="XP_047762934.1">
    <property type="nucleotide sequence ID" value="XM_047906693.1"/>
</dbReference>
<dbReference type="KEGG" id="ffu:CLAFUR5_07545"/>
<proteinExistence type="predicted"/>
<sequence length="118" mass="13374">MGKQLPQVSNSQKALKDKLNIIKQDFNDTIFMKNTAHATYYDLKVFARLCALDRPFFVEEIDGVQHDKNINIAVEKKQGLQDSKEAPALTAALKALIRLDVSARENNEATNTHVDYRL</sequence>
<accession>A0A9Q8P9W4</accession>
<dbReference type="Proteomes" id="UP000756132">
    <property type="component" value="Chromosome 6"/>
</dbReference>